<dbReference type="SMART" id="SM00382">
    <property type="entry name" value="AAA"/>
    <property type="match status" value="1"/>
</dbReference>
<accession>A0AAQ3EYL9</accession>
<evidence type="ECO:0000256" key="4">
    <source>
        <dbReference type="ARBA" id="ARBA00022475"/>
    </source>
</evidence>
<comment type="subcellular location">
    <subcellularLocation>
        <location evidence="1">Cell membrane</location>
        <topology evidence="1">Multi-pass membrane protein</topology>
    </subcellularLocation>
</comment>
<dbReference type="PROSITE" id="PS50929">
    <property type="entry name" value="ABC_TM1F"/>
    <property type="match status" value="1"/>
</dbReference>
<feature type="transmembrane region" description="Helical" evidence="11">
    <location>
        <begin position="142"/>
        <end position="162"/>
    </location>
</feature>
<feature type="domain" description="ABC transporter" evidence="12">
    <location>
        <begin position="341"/>
        <end position="576"/>
    </location>
</feature>
<keyword evidence="10" id="KW-0046">Antibiotic resistance</keyword>
<dbReference type="Pfam" id="PF00005">
    <property type="entry name" value="ABC_tran"/>
    <property type="match status" value="1"/>
</dbReference>
<dbReference type="InterPro" id="IPR003593">
    <property type="entry name" value="AAA+_ATPase"/>
</dbReference>
<keyword evidence="6" id="KW-0547">Nucleotide-binding</keyword>
<organism evidence="14 15">
    <name type="scientific">Bacillus subtilis</name>
    <dbReference type="NCBI Taxonomy" id="1423"/>
    <lineage>
        <taxon>Bacteria</taxon>
        <taxon>Bacillati</taxon>
        <taxon>Bacillota</taxon>
        <taxon>Bacilli</taxon>
        <taxon>Bacillales</taxon>
        <taxon>Bacillaceae</taxon>
        <taxon>Bacillus</taxon>
    </lineage>
</organism>
<dbReference type="FunFam" id="1.20.1560.10:FF:000011">
    <property type="entry name" value="Multidrug ABC transporter ATP-binding protein"/>
    <property type="match status" value="1"/>
</dbReference>
<dbReference type="SUPFAM" id="SSF52540">
    <property type="entry name" value="P-loop containing nucleoside triphosphate hydrolases"/>
    <property type="match status" value="1"/>
</dbReference>
<evidence type="ECO:0000256" key="9">
    <source>
        <dbReference type="ARBA" id="ARBA00023136"/>
    </source>
</evidence>
<dbReference type="GO" id="GO:0005524">
    <property type="term" value="F:ATP binding"/>
    <property type="evidence" value="ECO:0007669"/>
    <property type="project" value="UniProtKB-KW"/>
</dbReference>
<dbReference type="Gene3D" id="1.20.1560.10">
    <property type="entry name" value="ABC transporter type 1, transmembrane domain"/>
    <property type="match status" value="1"/>
</dbReference>
<keyword evidence="7 14" id="KW-0067">ATP-binding</keyword>
<keyword evidence="4" id="KW-1003">Cell membrane</keyword>
<dbReference type="Proteomes" id="UP001229422">
    <property type="component" value="Chromosome"/>
</dbReference>
<dbReference type="InterPro" id="IPR011527">
    <property type="entry name" value="ABC1_TM_dom"/>
</dbReference>
<name>A0AAQ3EYL9_BACIU</name>
<dbReference type="CDD" id="cd18551">
    <property type="entry name" value="ABC_6TM_LmrA_like"/>
    <property type="match status" value="1"/>
</dbReference>
<dbReference type="InterPro" id="IPR017871">
    <property type="entry name" value="ABC_transporter-like_CS"/>
</dbReference>
<sequence>MPTKKQKSKSKLKPFFALVRRTNPSYGKLAFALALSVVTTLVSLLIPLLTKQLVDGFSMSNLSGTQIGLIALVFFVQAGLSAYATYALNYNGQKIISGLRDLLWKKLIKLPVSYFDTNASGETVSRVTNDTMVVKELITTHISGFITGIISVIGSLTILFIMNWKLTLLVLVVVPLAALILVPIGRKMFSISRETQDETARFTGLLNQILPEIRLVKASNAEDVEYGRGKMGISSLFKLGVREAKVQSLVGPLISLVLMAALVAVIGYGGMQVSSGELTAGALVAFILYLFQIIMPMGQITTFFTQLQKSIGATERMIEILAEEEEDTVTGKQIENAHLPIQLDRVSFGYKPDQLILKEVSAVIEAGKVTAIVGPSGGGKTTLFKLLERFYTPIAGSIRLGDEPIDTYSLESWREHIGYVSQESPLMSGTIRENICYGLERDVTDAEIEKAAEMAYALNFIKELPNQFDTEVGERGIMLSGGQRQRIAIARALLRNPSILMLDEATSSLDSQSEKSVQQALEVLMEGRTTIVIAHRLSTVVDADQLLFVEKGEITGRGTHHELMASHGLYRDFAEQQLKMNADLENKAG</sequence>
<proteinExistence type="inferred from homology"/>
<dbReference type="GO" id="GO:0046677">
    <property type="term" value="P:response to antibiotic"/>
    <property type="evidence" value="ECO:0007669"/>
    <property type="project" value="UniProtKB-KW"/>
</dbReference>
<evidence type="ECO:0000259" key="12">
    <source>
        <dbReference type="PROSITE" id="PS50893"/>
    </source>
</evidence>
<dbReference type="FunFam" id="3.40.50.300:FF:000221">
    <property type="entry name" value="Multidrug ABC transporter ATP-binding protein"/>
    <property type="match status" value="1"/>
</dbReference>
<evidence type="ECO:0000313" key="15">
    <source>
        <dbReference type="Proteomes" id="UP001229422"/>
    </source>
</evidence>
<dbReference type="GO" id="GO:0005886">
    <property type="term" value="C:plasma membrane"/>
    <property type="evidence" value="ECO:0007669"/>
    <property type="project" value="UniProtKB-SubCell"/>
</dbReference>
<feature type="transmembrane region" description="Helical" evidence="11">
    <location>
        <begin position="168"/>
        <end position="185"/>
    </location>
</feature>
<keyword evidence="8 11" id="KW-1133">Transmembrane helix</keyword>
<protein>
    <submittedName>
        <fullName evidence="14">Multidrug resistance ABC transporter ATP-binding protein/permease BmrA</fullName>
    </submittedName>
</protein>
<dbReference type="RefSeq" id="WP_064627630.1">
    <property type="nucleotide sequence ID" value="NZ_CP035231.1"/>
</dbReference>
<evidence type="ECO:0000259" key="13">
    <source>
        <dbReference type="PROSITE" id="PS50929"/>
    </source>
</evidence>
<keyword evidence="5 11" id="KW-0812">Transmembrane</keyword>
<dbReference type="InterPro" id="IPR027417">
    <property type="entry name" value="P-loop_NTPase"/>
</dbReference>
<comment type="similarity">
    <text evidence="2">Belongs to the ABC transporter superfamily.</text>
</comment>
<evidence type="ECO:0000256" key="7">
    <source>
        <dbReference type="ARBA" id="ARBA00022840"/>
    </source>
</evidence>
<dbReference type="PROSITE" id="PS00211">
    <property type="entry name" value="ABC_TRANSPORTER_1"/>
    <property type="match status" value="1"/>
</dbReference>
<feature type="transmembrane region" description="Helical" evidence="11">
    <location>
        <begin position="69"/>
        <end position="90"/>
    </location>
</feature>
<dbReference type="GO" id="GO:0015421">
    <property type="term" value="F:ABC-type oligopeptide transporter activity"/>
    <property type="evidence" value="ECO:0007669"/>
    <property type="project" value="TreeGrafter"/>
</dbReference>
<dbReference type="Gene3D" id="3.40.50.300">
    <property type="entry name" value="P-loop containing nucleotide triphosphate hydrolases"/>
    <property type="match status" value="1"/>
</dbReference>
<dbReference type="Pfam" id="PF00664">
    <property type="entry name" value="ABC_membrane"/>
    <property type="match status" value="1"/>
</dbReference>
<dbReference type="PROSITE" id="PS50893">
    <property type="entry name" value="ABC_TRANSPORTER_2"/>
    <property type="match status" value="1"/>
</dbReference>
<dbReference type="InterPro" id="IPR003439">
    <property type="entry name" value="ABC_transporter-like_ATP-bd"/>
</dbReference>
<reference evidence="14" key="1">
    <citation type="submission" date="2023-05" db="EMBL/GenBank/DDBJ databases">
        <title>Complete genome sequence of Bacillus subtilis SRCM117797 isolated from Soybean paste.</title>
        <authorList>
            <person name="Abraha H.B."/>
            <person name="Kim K.-P."/>
            <person name="Ryu M.-S."/>
            <person name="Jeong D.-Y."/>
        </authorList>
    </citation>
    <scope>NUCLEOTIDE SEQUENCE</scope>
    <source>
        <strain evidence="14">SRCM117797</strain>
    </source>
</reference>
<dbReference type="EMBL" id="CP125292">
    <property type="protein sequence ID" value="WHM23121.1"/>
    <property type="molecule type" value="Genomic_DNA"/>
</dbReference>
<evidence type="ECO:0000256" key="6">
    <source>
        <dbReference type="ARBA" id="ARBA00022741"/>
    </source>
</evidence>
<feature type="transmembrane region" description="Helical" evidence="11">
    <location>
        <begin position="283"/>
        <end position="307"/>
    </location>
</feature>
<evidence type="ECO:0000313" key="14">
    <source>
        <dbReference type="EMBL" id="WHM23121.1"/>
    </source>
</evidence>
<feature type="domain" description="ABC transmembrane type-1" evidence="13">
    <location>
        <begin position="30"/>
        <end position="309"/>
    </location>
</feature>
<dbReference type="PANTHER" id="PTHR43394">
    <property type="entry name" value="ATP-DEPENDENT PERMEASE MDL1, MITOCHONDRIAL"/>
    <property type="match status" value="1"/>
</dbReference>
<evidence type="ECO:0000256" key="2">
    <source>
        <dbReference type="ARBA" id="ARBA00005417"/>
    </source>
</evidence>
<gene>
    <name evidence="14" type="primary">bmrA</name>
    <name evidence="14" type="ORF">QL281_08860</name>
</gene>
<dbReference type="GO" id="GO:0016887">
    <property type="term" value="F:ATP hydrolysis activity"/>
    <property type="evidence" value="ECO:0007669"/>
    <property type="project" value="InterPro"/>
</dbReference>
<keyword evidence="9 11" id="KW-0472">Membrane</keyword>
<evidence type="ECO:0000256" key="11">
    <source>
        <dbReference type="SAM" id="Phobius"/>
    </source>
</evidence>
<dbReference type="SUPFAM" id="SSF90123">
    <property type="entry name" value="ABC transporter transmembrane region"/>
    <property type="match status" value="1"/>
</dbReference>
<feature type="transmembrane region" description="Helical" evidence="11">
    <location>
        <begin position="29"/>
        <end position="49"/>
    </location>
</feature>
<keyword evidence="3" id="KW-0813">Transport</keyword>
<dbReference type="InterPro" id="IPR039421">
    <property type="entry name" value="Type_1_exporter"/>
</dbReference>
<dbReference type="InterPro" id="IPR036640">
    <property type="entry name" value="ABC1_TM_sf"/>
</dbReference>
<feature type="transmembrane region" description="Helical" evidence="11">
    <location>
        <begin position="249"/>
        <end position="271"/>
    </location>
</feature>
<evidence type="ECO:0000256" key="5">
    <source>
        <dbReference type="ARBA" id="ARBA00022692"/>
    </source>
</evidence>
<evidence type="ECO:0000256" key="3">
    <source>
        <dbReference type="ARBA" id="ARBA00022448"/>
    </source>
</evidence>
<dbReference type="AlphaFoldDB" id="A0AAQ3EYL9"/>
<evidence type="ECO:0000256" key="1">
    <source>
        <dbReference type="ARBA" id="ARBA00004651"/>
    </source>
</evidence>
<dbReference type="PANTHER" id="PTHR43394:SF1">
    <property type="entry name" value="ATP-BINDING CASSETTE SUB-FAMILY B MEMBER 10, MITOCHONDRIAL"/>
    <property type="match status" value="1"/>
</dbReference>
<evidence type="ECO:0000256" key="8">
    <source>
        <dbReference type="ARBA" id="ARBA00022989"/>
    </source>
</evidence>
<evidence type="ECO:0000256" key="10">
    <source>
        <dbReference type="ARBA" id="ARBA00023251"/>
    </source>
</evidence>